<proteinExistence type="predicted"/>
<dbReference type="STRING" id="989403.SAMN05421798_105271"/>
<dbReference type="PATRIC" id="fig|989403.3.peg.692"/>
<organism evidence="1 2">
    <name type="scientific">Pseudovibrio axinellae</name>
    <dbReference type="NCBI Taxonomy" id="989403"/>
    <lineage>
        <taxon>Bacteria</taxon>
        <taxon>Pseudomonadati</taxon>
        <taxon>Pseudomonadota</taxon>
        <taxon>Alphaproteobacteria</taxon>
        <taxon>Hyphomicrobiales</taxon>
        <taxon>Stappiaceae</taxon>
        <taxon>Pseudovibrio</taxon>
    </lineage>
</organism>
<dbReference type="AlphaFoldDB" id="A0A166ANQ4"/>
<gene>
    <name evidence="1" type="ORF">PsAD2_00648</name>
</gene>
<evidence type="ECO:0000313" key="1">
    <source>
        <dbReference type="EMBL" id="KZL21357.1"/>
    </source>
</evidence>
<evidence type="ECO:0008006" key="3">
    <source>
        <dbReference type="Google" id="ProtNLM"/>
    </source>
</evidence>
<evidence type="ECO:0000313" key="2">
    <source>
        <dbReference type="Proteomes" id="UP000076577"/>
    </source>
</evidence>
<dbReference type="Proteomes" id="UP000076577">
    <property type="component" value="Unassembled WGS sequence"/>
</dbReference>
<reference evidence="1 2" key="1">
    <citation type="journal article" date="2016" name="Front. Microbiol.">
        <title>Comparative Genomic Analysis Reveals a Diverse Repertoire of Genes Involved in Prokaryote-Eukaryote Interactions within the Pseudovibrio Genus.</title>
        <authorList>
            <person name="Romano S."/>
            <person name="Fernandez-Guerra A."/>
            <person name="Reen F.J."/>
            <person name="Glockner F.O."/>
            <person name="Crowley S.P."/>
            <person name="O'Sullivan O."/>
            <person name="Cotter P.D."/>
            <person name="Adams C."/>
            <person name="Dobson A.D."/>
            <person name="O'Gara F."/>
        </authorList>
    </citation>
    <scope>NUCLEOTIDE SEQUENCE [LARGE SCALE GENOMIC DNA]</scope>
    <source>
        <strain evidence="1 2">Ad2</strain>
    </source>
</reference>
<comment type="caution">
    <text evidence="1">The sequence shown here is derived from an EMBL/GenBank/DDBJ whole genome shotgun (WGS) entry which is preliminary data.</text>
</comment>
<dbReference type="EMBL" id="LMCB01000004">
    <property type="protein sequence ID" value="KZL21357.1"/>
    <property type="molecule type" value="Genomic_DNA"/>
</dbReference>
<accession>A0A166ANQ4</accession>
<sequence length="166" mass="18076">MTTQHDTDIVQSTVSFEEEPIQTRVQAEVFCESFETAVENLVSIIEAETNLLRDGQISELPTVTPRKNAAIESYLSGIRVASANAIALGNLAPQSIQRMRERHGNLRPILQRNLQVVSTARTVTDNVIETVAKAVGSQLKTKGYTANGVMTTPQRSAQGIAVNQTL</sequence>
<keyword evidence="2" id="KW-1185">Reference proteome</keyword>
<protein>
    <recommendedName>
        <fullName evidence="3">FlgN protein</fullName>
    </recommendedName>
</protein>
<name>A0A166ANQ4_9HYPH</name>
<dbReference type="OrthoDB" id="7677847at2"/>
<dbReference type="RefSeq" id="WP_068002121.1">
    <property type="nucleotide sequence ID" value="NZ_FOFM01000005.1"/>
</dbReference>